<reference evidence="2 3" key="1">
    <citation type="submission" date="2014-02" db="EMBL/GenBank/DDBJ databases">
        <title>Draft genome sequence of Lysinibacillus sinduriensis JCM 15800.</title>
        <authorList>
            <person name="Zhang F."/>
            <person name="Wang G."/>
            <person name="Zhang L."/>
        </authorList>
    </citation>
    <scope>NUCLEOTIDE SEQUENCE [LARGE SCALE GENOMIC DNA]</scope>
    <source>
        <strain evidence="2 3">JCM 15800</strain>
    </source>
</reference>
<dbReference type="Proteomes" id="UP000030408">
    <property type="component" value="Unassembled WGS sequence"/>
</dbReference>
<dbReference type="EMBL" id="JPVO01000041">
    <property type="protein sequence ID" value="KGR77051.1"/>
    <property type="molecule type" value="Genomic_DNA"/>
</dbReference>
<name>A0A0A3HWQ7_9BACL</name>
<dbReference type="STRING" id="1384057.CD33_03825"/>
<gene>
    <name evidence="2" type="ORF">CD33_03825</name>
</gene>
<dbReference type="RefSeq" id="WP_036198376.1">
    <property type="nucleotide sequence ID" value="NZ_AVCY01000015.1"/>
</dbReference>
<evidence type="ECO:0000256" key="1">
    <source>
        <dbReference type="SAM" id="Coils"/>
    </source>
</evidence>
<proteinExistence type="predicted"/>
<accession>A0A0A3HWQ7</accession>
<keyword evidence="1" id="KW-0175">Coiled coil</keyword>
<dbReference type="eggNOG" id="ENOG5033DTB">
    <property type="taxonomic scope" value="Bacteria"/>
</dbReference>
<feature type="coiled-coil region" evidence="1">
    <location>
        <begin position="4"/>
        <end position="57"/>
    </location>
</feature>
<comment type="caution">
    <text evidence="2">The sequence shown here is derived from an EMBL/GenBank/DDBJ whole genome shotgun (WGS) entry which is preliminary data.</text>
</comment>
<evidence type="ECO:0000313" key="2">
    <source>
        <dbReference type="EMBL" id="KGR77051.1"/>
    </source>
</evidence>
<evidence type="ECO:0000313" key="3">
    <source>
        <dbReference type="Proteomes" id="UP000030408"/>
    </source>
</evidence>
<keyword evidence="3" id="KW-1185">Reference proteome</keyword>
<dbReference type="NCBIfam" id="NF040877">
    <property type="entry name" value="SE1832_fam"/>
    <property type="match status" value="1"/>
</dbReference>
<protein>
    <submittedName>
        <fullName evidence="2">Uncharacterized protein</fullName>
    </submittedName>
</protein>
<dbReference type="AlphaFoldDB" id="A0A0A3HWQ7"/>
<dbReference type="InterPro" id="IPR048062">
    <property type="entry name" value="SE1832-like"/>
</dbReference>
<organism evidence="2 3">
    <name type="scientific">Ureibacillus sinduriensis BLB-1 = JCM 15800</name>
    <dbReference type="NCBI Taxonomy" id="1384057"/>
    <lineage>
        <taxon>Bacteria</taxon>
        <taxon>Bacillati</taxon>
        <taxon>Bacillota</taxon>
        <taxon>Bacilli</taxon>
        <taxon>Bacillales</taxon>
        <taxon>Caryophanaceae</taxon>
        <taxon>Ureibacillus</taxon>
    </lineage>
</organism>
<dbReference type="OrthoDB" id="2973146at2"/>
<sequence length="62" mass="6930">MPTKSELQQQIAELKMDYINLQGDIEKLESTGHADSVAKAEERLSNMEKQLAELNKQLAALS</sequence>